<dbReference type="InterPro" id="IPR003661">
    <property type="entry name" value="HisK_dim/P_dom"/>
</dbReference>
<reference evidence="10 11" key="1">
    <citation type="submission" date="2023-07" db="EMBL/GenBank/DDBJ databases">
        <title>Sorghum-associated microbial communities from plants grown in Nebraska, USA.</title>
        <authorList>
            <person name="Schachtman D."/>
        </authorList>
    </citation>
    <scope>NUCLEOTIDE SEQUENCE [LARGE SCALE GENOMIC DNA]</scope>
    <source>
        <strain evidence="10 11">3199</strain>
    </source>
</reference>
<gene>
    <name evidence="10" type="ORF">J2W52_005744</name>
</gene>
<evidence type="ECO:0000256" key="5">
    <source>
        <dbReference type="ARBA" id="ARBA00022741"/>
    </source>
</evidence>
<dbReference type="EC" id="2.7.13.3" evidence="2"/>
<evidence type="ECO:0000313" key="11">
    <source>
        <dbReference type="Proteomes" id="UP001250791"/>
    </source>
</evidence>
<dbReference type="Pfam" id="PF00512">
    <property type="entry name" value="HisKA"/>
    <property type="match status" value="1"/>
</dbReference>
<keyword evidence="11" id="KW-1185">Reference proteome</keyword>
<dbReference type="CDD" id="cd00082">
    <property type="entry name" value="HisKA"/>
    <property type="match status" value="1"/>
</dbReference>
<proteinExistence type="predicted"/>
<dbReference type="SMART" id="SM00387">
    <property type="entry name" value="HATPase_c"/>
    <property type="match status" value="1"/>
</dbReference>
<comment type="caution">
    <text evidence="10">The sequence shown here is derived from an EMBL/GenBank/DDBJ whole genome shotgun (WGS) entry which is preliminary data.</text>
</comment>
<keyword evidence="3" id="KW-0597">Phosphoprotein</keyword>
<evidence type="ECO:0000259" key="9">
    <source>
        <dbReference type="PROSITE" id="PS50109"/>
    </source>
</evidence>
<dbReference type="RefSeq" id="WP_112420159.1">
    <property type="nucleotide sequence ID" value="NZ_JAVDUP010000013.1"/>
</dbReference>
<dbReference type="InterPro" id="IPR036890">
    <property type="entry name" value="HATPase_C_sf"/>
</dbReference>
<dbReference type="GO" id="GO:0016301">
    <property type="term" value="F:kinase activity"/>
    <property type="evidence" value="ECO:0007669"/>
    <property type="project" value="UniProtKB-KW"/>
</dbReference>
<keyword evidence="8" id="KW-0902">Two-component regulatory system</keyword>
<dbReference type="PROSITE" id="PS50109">
    <property type="entry name" value="HIS_KIN"/>
    <property type="match status" value="1"/>
</dbReference>
<keyword evidence="5" id="KW-0547">Nucleotide-binding</keyword>
<dbReference type="PANTHER" id="PTHR43065:SF10">
    <property type="entry name" value="PEROXIDE STRESS-ACTIVATED HISTIDINE KINASE MAK3"/>
    <property type="match status" value="1"/>
</dbReference>
<evidence type="ECO:0000256" key="2">
    <source>
        <dbReference type="ARBA" id="ARBA00012438"/>
    </source>
</evidence>
<name>A0ABU1SYV8_9HYPH</name>
<comment type="catalytic activity">
    <reaction evidence="1">
        <text>ATP + protein L-histidine = ADP + protein N-phospho-L-histidine.</text>
        <dbReference type="EC" id="2.7.13.3"/>
    </reaction>
</comment>
<dbReference type="InterPro" id="IPR003594">
    <property type="entry name" value="HATPase_dom"/>
</dbReference>
<dbReference type="Pfam" id="PF02518">
    <property type="entry name" value="HATPase_c"/>
    <property type="match status" value="1"/>
</dbReference>
<accession>A0ABU1SYV8</accession>
<dbReference type="SMART" id="SM00388">
    <property type="entry name" value="HisKA"/>
    <property type="match status" value="1"/>
</dbReference>
<dbReference type="Gene3D" id="1.10.287.130">
    <property type="match status" value="1"/>
</dbReference>
<dbReference type="InterPro" id="IPR005467">
    <property type="entry name" value="His_kinase_dom"/>
</dbReference>
<evidence type="ECO:0000313" key="10">
    <source>
        <dbReference type="EMBL" id="MDR6904111.1"/>
    </source>
</evidence>
<sequence length="405" mass="44005">MSINASYEVTADGGLIHFMPMGILRLSAKDAWNVIANLRPIEIGSQAFELSQDVSCALGNACLIEQANPSACALLQVKNPAMILMRPIASVLAEDALKHFTEGLYQLFQGRAAIAYDGNLTVAGGGEHQVAFNLWQVERDTASHDIYLSFSSLRERISLEQTKDGLQSDLARSARISLLGEMTASIAHEVNQPLGTIVASAEAGLRWLSRDEPDIGETKILLERIANNGKRAADVIATMRAMASNKKSERLPADINSIIEEAILLLRTDFAKRQVTLRLELSPMLPPVKANKTQILQVIVNLALNAAQAMSDGQAWNRTLCIRTSWGATDVMVNVEDSGPGIDPHVRERLFDSFFSTKETGIGIGLAICRSIIEAHGSRIELQSTPHLGARFSFGLPVEQTHADG</sequence>
<evidence type="ECO:0000256" key="7">
    <source>
        <dbReference type="ARBA" id="ARBA00022840"/>
    </source>
</evidence>
<evidence type="ECO:0000256" key="1">
    <source>
        <dbReference type="ARBA" id="ARBA00000085"/>
    </source>
</evidence>
<evidence type="ECO:0000256" key="6">
    <source>
        <dbReference type="ARBA" id="ARBA00022777"/>
    </source>
</evidence>
<evidence type="ECO:0000256" key="4">
    <source>
        <dbReference type="ARBA" id="ARBA00022679"/>
    </source>
</evidence>
<keyword evidence="7" id="KW-0067">ATP-binding</keyword>
<dbReference type="SUPFAM" id="SSF55874">
    <property type="entry name" value="ATPase domain of HSP90 chaperone/DNA topoisomerase II/histidine kinase"/>
    <property type="match status" value="1"/>
</dbReference>
<keyword evidence="4" id="KW-0808">Transferase</keyword>
<evidence type="ECO:0000256" key="8">
    <source>
        <dbReference type="ARBA" id="ARBA00023012"/>
    </source>
</evidence>
<dbReference type="PRINTS" id="PR00344">
    <property type="entry name" value="BCTRLSENSOR"/>
</dbReference>
<keyword evidence="6 10" id="KW-0418">Kinase</keyword>
<feature type="domain" description="Histidine kinase" evidence="9">
    <location>
        <begin position="185"/>
        <end position="400"/>
    </location>
</feature>
<dbReference type="EMBL" id="JAVDUP010000013">
    <property type="protein sequence ID" value="MDR6904111.1"/>
    <property type="molecule type" value="Genomic_DNA"/>
</dbReference>
<dbReference type="InterPro" id="IPR036097">
    <property type="entry name" value="HisK_dim/P_sf"/>
</dbReference>
<evidence type="ECO:0000256" key="3">
    <source>
        <dbReference type="ARBA" id="ARBA00022553"/>
    </source>
</evidence>
<dbReference type="Proteomes" id="UP001250791">
    <property type="component" value="Unassembled WGS sequence"/>
</dbReference>
<dbReference type="InterPro" id="IPR004358">
    <property type="entry name" value="Sig_transdc_His_kin-like_C"/>
</dbReference>
<dbReference type="Gene3D" id="3.30.565.10">
    <property type="entry name" value="Histidine kinase-like ATPase, C-terminal domain"/>
    <property type="match status" value="1"/>
</dbReference>
<protein>
    <recommendedName>
        <fullName evidence="2">histidine kinase</fullName>
        <ecNumber evidence="2">2.7.13.3</ecNumber>
    </recommendedName>
</protein>
<organism evidence="10 11">
    <name type="scientific">Rhizobium miluonense</name>
    <dbReference type="NCBI Taxonomy" id="411945"/>
    <lineage>
        <taxon>Bacteria</taxon>
        <taxon>Pseudomonadati</taxon>
        <taxon>Pseudomonadota</taxon>
        <taxon>Alphaproteobacteria</taxon>
        <taxon>Hyphomicrobiales</taxon>
        <taxon>Rhizobiaceae</taxon>
        <taxon>Rhizobium/Agrobacterium group</taxon>
        <taxon>Rhizobium</taxon>
    </lineage>
</organism>
<dbReference type="PANTHER" id="PTHR43065">
    <property type="entry name" value="SENSOR HISTIDINE KINASE"/>
    <property type="match status" value="1"/>
</dbReference>
<dbReference type="SUPFAM" id="SSF47384">
    <property type="entry name" value="Homodimeric domain of signal transducing histidine kinase"/>
    <property type="match status" value="1"/>
</dbReference>